<dbReference type="Gene3D" id="3.40.50.1820">
    <property type="entry name" value="alpha/beta hydrolase"/>
    <property type="match status" value="1"/>
</dbReference>
<dbReference type="SUPFAM" id="SSF82171">
    <property type="entry name" value="DPP6 N-terminal domain-like"/>
    <property type="match status" value="1"/>
</dbReference>
<feature type="compositionally biased region" description="Low complexity" evidence="3">
    <location>
        <begin position="187"/>
        <end position="198"/>
    </location>
</feature>
<evidence type="ECO:0000313" key="5">
    <source>
        <dbReference type="EMBL" id="PCC37768.1"/>
    </source>
</evidence>
<accession>A0A2A3YER9</accession>
<feature type="region of interest" description="Disordered" evidence="3">
    <location>
        <begin position="183"/>
        <end position="240"/>
    </location>
</feature>
<comment type="caution">
    <text evidence="5">The sequence shown here is derived from an EMBL/GenBank/DDBJ whole genome shotgun (WGS) entry which is preliminary data.</text>
</comment>
<dbReference type="EMBL" id="NRGR01000040">
    <property type="protein sequence ID" value="PCC37768.1"/>
    <property type="molecule type" value="Genomic_DNA"/>
</dbReference>
<dbReference type="RefSeq" id="WP_096197896.1">
    <property type="nucleotide sequence ID" value="NZ_JBQQIN010000001.1"/>
</dbReference>
<feature type="compositionally biased region" description="Low complexity" evidence="3">
    <location>
        <begin position="206"/>
        <end position="228"/>
    </location>
</feature>
<evidence type="ECO:0000259" key="4">
    <source>
        <dbReference type="Pfam" id="PF00326"/>
    </source>
</evidence>
<keyword evidence="1" id="KW-0732">Signal</keyword>
<protein>
    <submittedName>
        <fullName evidence="5">Dipeptidyl aminopeptidase</fullName>
    </submittedName>
</protein>
<reference evidence="5 6" key="1">
    <citation type="journal article" date="2017" name="Elife">
        <title>Extensive horizontal gene transfer in cheese-associated bacteria.</title>
        <authorList>
            <person name="Bonham K.S."/>
            <person name="Wolfe B.E."/>
            <person name="Dutton R.J."/>
        </authorList>
    </citation>
    <scope>NUCLEOTIDE SEQUENCE [LARGE SCALE GENOMIC DNA]</scope>
    <source>
        <strain evidence="5 6">341_9</strain>
    </source>
</reference>
<dbReference type="PANTHER" id="PTHR42776:SF13">
    <property type="entry name" value="DIPEPTIDYL-PEPTIDASE 5"/>
    <property type="match status" value="1"/>
</dbReference>
<gene>
    <name evidence="5" type="ORF">CIK66_17610</name>
</gene>
<evidence type="ECO:0000256" key="1">
    <source>
        <dbReference type="ARBA" id="ARBA00022729"/>
    </source>
</evidence>
<dbReference type="Pfam" id="PF00326">
    <property type="entry name" value="Peptidase_S9"/>
    <property type="match status" value="1"/>
</dbReference>
<dbReference type="GO" id="GO:0006508">
    <property type="term" value="P:proteolysis"/>
    <property type="evidence" value="ECO:0007669"/>
    <property type="project" value="InterPro"/>
</dbReference>
<dbReference type="InterPro" id="IPR001375">
    <property type="entry name" value="Peptidase_S9_cat"/>
</dbReference>
<name>A0A2A3YER9_9MICO</name>
<evidence type="ECO:0000313" key="6">
    <source>
        <dbReference type="Proteomes" id="UP000218598"/>
    </source>
</evidence>
<dbReference type="AlphaFoldDB" id="A0A2A3YER9"/>
<evidence type="ECO:0000256" key="2">
    <source>
        <dbReference type="ARBA" id="ARBA00022801"/>
    </source>
</evidence>
<dbReference type="GO" id="GO:0004252">
    <property type="term" value="F:serine-type endopeptidase activity"/>
    <property type="evidence" value="ECO:0007669"/>
    <property type="project" value="TreeGrafter"/>
</dbReference>
<dbReference type="GO" id="GO:0004177">
    <property type="term" value="F:aminopeptidase activity"/>
    <property type="evidence" value="ECO:0007669"/>
    <property type="project" value="UniProtKB-KW"/>
</dbReference>
<keyword evidence="5" id="KW-0645">Protease</keyword>
<keyword evidence="2" id="KW-0378">Hydrolase</keyword>
<sequence>MTLESIEALLDATRLAGLETTEGGRILAKVAAPDAKGTAYRSSLVELLDGAILPLTRGEASIGAVVAAEDGTTCFTSQRVGEDGEEAEDAQLWALPVRGEARELASRPGGFGGLHLAGSHLVAELEVHSQAADETEHARLMKERTTAKVTAALHSSFPTRYWDHDLGPTRPVLAIAAVPEDLSSAEATPAPGTRATDGTGAGGSAGVSARVSAGGSAGTSTSSDAEGSGSSGGSGGSEDAAHEQVLHFRYVTMPAGRLVEWSVDRTGSRALVAMQDSRGDLLATADLYLLDLIGGQPPRLLREATAEVEFEPGEFSPDSMRVLIGRGRTWTQHASLSSTVEVLDLATGDSVQVWPELDQWVEPIWLDDGTLVATSDDQGRGSVWIGGIDDPVPRRLAGGPEQDLAFSSASTAGGAVIAVASGIAVAPHPVRIDPATGAVEELPNPADAVEQVGSLTEITATAEDGTDLRAWLRAPEGDGPHPLVVFAHGGPWGSWNAWTYRWNPNPFVAAGYAVLLPDPAISTGYGQAMIDRGQHELGGAPFTDIMALTDRAVSRDDVDAERTAFAGGSYGGYMANWVAGHTGDRFRCIVTHASLWDTATMGHTTDNAGWERPMREQNARYNPKDSVGDIVAPMLVIHGDRDYRVPIAQGHALWYDLHEFSSTPRDADGRTQHRYLYFPDEGHWIQGRGNAQVWYETFLGFLDTHVRGEDWERPATLG</sequence>
<feature type="domain" description="Peptidase S9 prolyl oligopeptidase catalytic" evidence="4">
    <location>
        <begin position="498"/>
        <end position="707"/>
    </location>
</feature>
<evidence type="ECO:0000256" key="3">
    <source>
        <dbReference type="SAM" id="MobiDB-lite"/>
    </source>
</evidence>
<keyword evidence="5" id="KW-0031">Aminopeptidase</keyword>
<proteinExistence type="predicted"/>
<dbReference type="SUPFAM" id="SSF53474">
    <property type="entry name" value="alpha/beta-Hydrolases"/>
    <property type="match status" value="1"/>
</dbReference>
<organism evidence="5 6">
    <name type="scientific">Brachybacterium alimentarium</name>
    <dbReference type="NCBI Taxonomy" id="47845"/>
    <lineage>
        <taxon>Bacteria</taxon>
        <taxon>Bacillati</taxon>
        <taxon>Actinomycetota</taxon>
        <taxon>Actinomycetes</taxon>
        <taxon>Micrococcales</taxon>
        <taxon>Dermabacteraceae</taxon>
        <taxon>Brachybacterium</taxon>
    </lineage>
</organism>
<dbReference type="Proteomes" id="UP000218598">
    <property type="component" value="Unassembled WGS sequence"/>
</dbReference>
<keyword evidence="6" id="KW-1185">Reference proteome</keyword>
<dbReference type="OrthoDB" id="262125at2"/>
<dbReference type="InterPro" id="IPR029058">
    <property type="entry name" value="AB_hydrolase_fold"/>
</dbReference>
<dbReference type="PANTHER" id="PTHR42776">
    <property type="entry name" value="SERINE PEPTIDASE S9 FAMILY MEMBER"/>
    <property type="match status" value="1"/>
</dbReference>